<comment type="caution">
    <text evidence="1">The sequence shown here is derived from an EMBL/GenBank/DDBJ whole genome shotgun (WGS) entry which is preliminary data.</text>
</comment>
<keyword evidence="2" id="KW-1185">Reference proteome</keyword>
<protein>
    <submittedName>
        <fullName evidence="1">Uncharacterized protein</fullName>
    </submittedName>
</protein>
<organism evidence="1 2">
    <name type="scientific">Rhododendron molle</name>
    <name type="common">Chinese azalea</name>
    <name type="synonym">Azalea mollis</name>
    <dbReference type="NCBI Taxonomy" id="49168"/>
    <lineage>
        <taxon>Eukaryota</taxon>
        <taxon>Viridiplantae</taxon>
        <taxon>Streptophyta</taxon>
        <taxon>Embryophyta</taxon>
        <taxon>Tracheophyta</taxon>
        <taxon>Spermatophyta</taxon>
        <taxon>Magnoliopsida</taxon>
        <taxon>eudicotyledons</taxon>
        <taxon>Gunneridae</taxon>
        <taxon>Pentapetalae</taxon>
        <taxon>asterids</taxon>
        <taxon>Ericales</taxon>
        <taxon>Ericaceae</taxon>
        <taxon>Ericoideae</taxon>
        <taxon>Rhodoreae</taxon>
        <taxon>Rhododendron</taxon>
    </lineage>
</organism>
<accession>A0ACC0NGZ2</accession>
<reference evidence="1" key="1">
    <citation type="submission" date="2022-02" db="EMBL/GenBank/DDBJ databases">
        <title>Plant Genome Project.</title>
        <authorList>
            <person name="Zhang R.-G."/>
        </authorList>
    </citation>
    <scope>NUCLEOTIDE SEQUENCE</scope>
    <source>
        <strain evidence="1">AT1</strain>
    </source>
</reference>
<gene>
    <name evidence="1" type="ORF">RHMOL_Rhmol06G0232400</name>
</gene>
<evidence type="ECO:0000313" key="2">
    <source>
        <dbReference type="Proteomes" id="UP001062846"/>
    </source>
</evidence>
<proteinExistence type="predicted"/>
<name>A0ACC0NGZ2_RHOML</name>
<sequence>MPQGCAHYVQGHNRTIWVLLRHGSKSWPIRVVDNVMQYGWSEFCKMHRIGNGYKMILSCERKWIFDTIIFDEDDNQIVYHWSDEPNAYWQHLQPVQGSNLTSKLQMQLDSSLQLYSQNKQNNSITSLQQKCSTIQLIIICQWR</sequence>
<dbReference type="Proteomes" id="UP001062846">
    <property type="component" value="Chromosome 6"/>
</dbReference>
<evidence type="ECO:0000313" key="1">
    <source>
        <dbReference type="EMBL" id="KAI8552017.1"/>
    </source>
</evidence>
<dbReference type="EMBL" id="CM046393">
    <property type="protein sequence ID" value="KAI8552017.1"/>
    <property type="molecule type" value="Genomic_DNA"/>
</dbReference>